<keyword evidence="3 4" id="KW-0472">Membrane</keyword>
<dbReference type="GO" id="GO:0016787">
    <property type="term" value="F:hydrolase activity"/>
    <property type="evidence" value="ECO:0007669"/>
    <property type="project" value="UniProtKB-KW"/>
</dbReference>
<name>A0ABW3L493_9BACI</name>
<dbReference type="InterPro" id="IPR003607">
    <property type="entry name" value="HD/PDEase_dom"/>
</dbReference>
<dbReference type="PROSITE" id="PS50885">
    <property type="entry name" value="HAMP"/>
    <property type="match status" value="1"/>
</dbReference>
<feature type="domain" description="HD-GYP" evidence="7">
    <location>
        <begin position="305"/>
        <end position="503"/>
    </location>
</feature>
<feature type="transmembrane region" description="Helical" evidence="4">
    <location>
        <begin position="132"/>
        <end position="152"/>
    </location>
</feature>
<dbReference type="Gene3D" id="1.10.3210.10">
    <property type="entry name" value="Hypothetical protein af1432"/>
    <property type="match status" value="1"/>
</dbReference>
<protein>
    <submittedName>
        <fullName evidence="8">HD-GYP domain-containing protein</fullName>
        <ecNumber evidence="8">3.1.4.-</ecNumber>
    </submittedName>
</protein>
<dbReference type="CDD" id="cd06225">
    <property type="entry name" value="HAMP"/>
    <property type="match status" value="1"/>
</dbReference>
<dbReference type="PANTHER" id="PTHR45228">
    <property type="entry name" value="CYCLIC DI-GMP PHOSPHODIESTERASE TM_0186-RELATED"/>
    <property type="match status" value="1"/>
</dbReference>
<proteinExistence type="predicted"/>
<dbReference type="PROSITE" id="PS51832">
    <property type="entry name" value="HD_GYP"/>
    <property type="match status" value="1"/>
</dbReference>
<evidence type="ECO:0000256" key="4">
    <source>
        <dbReference type="SAM" id="Phobius"/>
    </source>
</evidence>
<feature type="transmembrane region" description="Helical" evidence="4">
    <location>
        <begin position="228"/>
        <end position="250"/>
    </location>
</feature>
<dbReference type="InterPro" id="IPR003660">
    <property type="entry name" value="HAMP_dom"/>
</dbReference>
<sequence>MSTFNKFQRSVIFNYIIGSMIAVFGVGSIFIFQTLNLETEEMVYFLIAMGSSVIIMLGCELYAYRRHVAPIAQAFKQESPSIDEIHTAIMATHKFPLLTVRRIIGPHFLGLAIPASSFLSVLIYLGELSIPYTYIAMAWSGGALIALLHALVEYFMADRAIRPIIKELNEKGMHLYGCDLGISENAGVTIKQKLFVSSLFTSTFPVLLFMMATKVRLGQGVDAGVEDYWSWASVIMVVILAVALGTSFFLNRSIQEPLEALQKRFGDVYKGEYERVENTYSDEFAYLASGFNHMVSGIKERDERNEEMLESFFTVIAATLDARDPYTAGHSKRVAEYSVQIAERAGFSAEDIDLLRKSALLHDIGKIGIRDDVLLKEGKLTVEEFEQIKGHPAIGSNILEQVELPKDLQPILPGVRYHHERYDGKGYPEGLKGEAIPVFGRLMAVADAYDAMTSDRPYRKGMSKEKALAIIEEGKGTQWDPYFSEIFLEMMQGKTQSDYLVSTF</sequence>
<gene>
    <name evidence="8" type="ORF">ACFQ2J_11495</name>
</gene>
<evidence type="ECO:0000313" key="9">
    <source>
        <dbReference type="Proteomes" id="UP001596990"/>
    </source>
</evidence>
<evidence type="ECO:0000259" key="7">
    <source>
        <dbReference type="PROSITE" id="PS51832"/>
    </source>
</evidence>
<dbReference type="NCBIfam" id="TIGR00277">
    <property type="entry name" value="HDIG"/>
    <property type="match status" value="1"/>
</dbReference>
<evidence type="ECO:0000256" key="2">
    <source>
        <dbReference type="ARBA" id="ARBA00022475"/>
    </source>
</evidence>
<dbReference type="PROSITE" id="PS51831">
    <property type="entry name" value="HD"/>
    <property type="match status" value="1"/>
</dbReference>
<dbReference type="InterPro" id="IPR006674">
    <property type="entry name" value="HD_domain"/>
</dbReference>
<evidence type="ECO:0000259" key="6">
    <source>
        <dbReference type="PROSITE" id="PS51831"/>
    </source>
</evidence>
<feature type="transmembrane region" description="Helical" evidence="4">
    <location>
        <begin position="194"/>
        <end position="213"/>
    </location>
</feature>
<dbReference type="InterPro" id="IPR006675">
    <property type="entry name" value="HDIG_dom"/>
</dbReference>
<dbReference type="SUPFAM" id="SSF109604">
    <property type="entry name" value="HD-domain/PDEase-like"/>
    <property type="match status" value="1"/>
</dbReference>
<comment type="subcellular location">
    <subcellularLocation>
        <location evidence="1">Cell membrane</location>
    </subcellularLocation>
</comment>
<evidence type="ECO:0000313" key="8">
    <source>
        <dbReference type="EMBL" id="MFD1019798.1"/>
    </source>
</evidence>
<dbReference type="CDD" id="cd00077">
    <property type="entry name" value="HDc"/>
    <property type="match status" value="1"/>
</dbReference>
<feature type="transmembrane region" description="Helical" evidence="4">
    <location>
        <begin position="12"/>
        <end position="32"/>
    </location>
</feature>
<reference evidence="9" key="1">
    <citation type="journal article" date="2019" name="Int. J. Syst. Evol. Microbiol.">
        <title>The Global Catalogue of Microorganisms (GCM) 10K type strain sequencing project: providing services to taxonomists for standard genome sequencing and annotation.</title>
        <authorList>
            <consortium name="The Broad Institute Genomics Platform"/>
            <consortium name="The Broad Institute Genome Sequencing Center for Infectious Disease"/>
            <person name="Wu L."/>
            <person name="Ma J."/>
        </authorList>
    </citation>
    <scope>NUCLEOTIDE SEQUENCE [LARGE SCALE GENOMIC DNA]</scope>
    <source>
        <strain evidence="9">CCUG 56607</strain>
    </source>
</reference>
<keyword evidence="2" id="KW-1003">Cell membrane</keyword>
<dbReference type="PANTHER" id="PTHR45228:SF1">
    <property type="entry name" value="CYCLIC DI-GMP PHOSPHODIESTERASE TM_0186"/>
    <property type="match status" value="1"/>
</dbReference>
<feature type="domain" description="HAMP" evidence="5">
    <location>
        <begin position="252"/>
        <end position="303"/>
    </location>
</feature>
<evidence type="ECO:0000256" key="1">
    <source>
        <dbReference type="ARBA" id="ARBA00004236"/>
    </source>
</evidence>
<feature type="domain" description="HD" evidence="6">
    <location>
        <begin position="327"/>
        <end position="452"/>
    </location>
</feature>
<dbReference type="RefSeq" id="WP_386060285.1">
    <property type="nucleotide sequence ID" value="NZ_JBHTKL010000005.1"/>
</dbReference>
<feature type="transmembrane region" description="Helical" evidence="4">
    <location>
        <begin position="108"/>
        <end position="126"/>
    </location>
</feature>
<keyword evidence="9" id="KW-1185">Reference proteome</keyword>
<dbReference type="EC" id="3.1.4.-" evidence="8"/>
<dbReference type="Proteomes" id="UP001596990">
    <property type="component" value="Unassembled WGS sequence"/>
</dbReference>
<dbReference type="InterPro" id="IPR037522">
    <property type="entry name" value="HD_GYP_dom"/>
</dbReference>
<dbReference type="EMBL" id="JBHTKL010000005">
    <property type="protein sequence ID" value="MFD1019798.1"/>
    <property type="molecule type" value="Genomic_DNA"/>
</dbReference>
<keyword evidence="4" id="KW-0812">Transmembrane</keyword>
<evidence type="ECO:0000259" key="5">
    <source>
        <dbReference type="PROSITE" id="PS50885"/>
    </source>
</evidence>
<accession>A0ABW3L493</accession>
<comment type="caution">
    <text evidence="8">The sequence shown here is derived from an EMBL/GenBank/DDBJ whole genome shotgun (WGS) entry which is preliminary data.</text>
</comment>
<keyword evidence="4" id="KW-1133">Transmembrane helix</keyword>
<keyword evidence="8" id="KW-0378">Hydrolase</keyword>
<organism evidence="8 9">
    <name type="scientific">Thalassobacillus hwangdonensis</name>
    <dbReference type="NCBI Taxonomy" id="546108"/>
    <lineage>
        <taxon>Bacteria</taxon>
        <taxon>Bacillati</taxon>
        <taxon>Bacillota</taxon>
        <taxon>Bacilli</taxon>
        <taxon>Bacillales</taxon>
        <taxon>Bacillaceae</taxon>
        <taxon>Thalassobacillus</taxon>
    </lineage>
</organism>
<dbReference type="SMART" id="SM00471">
    <property type="entry name" value="HDc"/>
    <property type="match status" value="1"/>
</dbReference>
<evidence type="ECO:0000256" key="3">
    <source>
        <dbReference type="ARBA" id="ARBA00023136"/>
    </source>
</evidence>
<dbReference type="Gene3D" id="6.10.340.10">
    <property type="match status" value="1"/>
</dbReference>
<dbReference type="Pfam" id="PF13487">
    <property type="entry name" value="HD_5"/>
    <property type="match status" value="1"/>
</dbReference>
<feature type="transmembrane region" description="Helical" evidence="4">
    <location>
        <begin position="44"/>
        <end position="64"/>
    </location>
</feature>
<dbReference type="InterPro" id="IPR052020">
    <property type="entry name" value="Cyclic_di-GMP/3'3'-cGAMP_PDE"/>
</dbReference>